<reference evidence="2 3" key="1">
    <citation type="submission" date="2016-09" db="EMBL/GenBank/DDBJ databases">
        <title>The draft genome of Dichanthelium oligosanthes: A C3 panicoid grass species.</title>
        <authorList>
            <person name="Studer A.J."/>
            <person name="Schnable J.C."/>
            <person name="Brutnell T.P."/>
        </authorList>
    </citation>
    <scope>NUCLEOTIDE SEQUENCE [LARGE SCALE GENOMIC DNA]</scope>
    <source>
        <strain evidence="3">cv. Kellogg 1175</strain>
        <tissue evidence="2">Leaf</tissue>
    </source>
</reference>
<dbReference type="InterPro" id="IPR008999">
    <property type="entry name" value="Actin-crosslinking"/>
</dbReference>
<keyword evidence="3" id="KW-1185">Reference proteome</keyword>
<protein>
    <recommendedName>
        <fullName evidence="1">DUF569 domain-containing protein</fullName>
    </recommendedName>
</protein>
<comment type="caution">
    <text evidence="2">The sequence shown here is derived from an EMBL/GenBank/DDBJ whole genome shotgun (WGS) entry which is preliminary data.</text>
</comment>
<dbReference type="STRING" id="888268.A0A1E5VVQ3"/>
<dbReference type="Proteomes" id="UP000095767">
    <property type="component" value="Unassembled WGS sequence"/>
</dbReference>
<name>A0A1E5VVQ3_9POAL</name>
<evidence type="ECO:0000259" key="1">
    <source>
        <dbReference type="Pfam" id="PF04601"/>
    </source>
</evidence>
<dbReference type="Pfam" id="PF04601">
    <property type="entry name" value="DUF569"/>
    <property type="match status" value="1"/>
</dbReference>
<sequence length="140" mass="14955">MEVFEGAEFVRLRSLEHGTYLHAAEDGRGVRLDACGASPHAAWAVQWEQSVGGGGRGSTGSHGTCRFLLRGVYGRYLGAPNPSGPLLHPCRRRAAAQRDRDDREGRAIMWRAVATASGAGVVRARRADSLSRGEGVRDGG</sequence>
<dbReference type="InterPro" id="IPR007679">
    <property type="entry name" value="DUF569"/>
</dbReference>
<proteinExistence type="predicted"/>
<feature type="domain" description="DUF569" evidence="1">
    <location>
        <begin position="1"/>
        <end position="47"/>
    </location>
</feature>
<accession>A0A1E5VVQ3</accession>
<organism evidence="2 3">
    <name type="scientific">Dichanthelium oligosanthes</name>
    <dbReference type="NCBI Taxonomy" id="888268"/>
    <lineage>
        <taxon>Eukaryota</taxon>
        <taxon>Viridiplantae</taxon>
        <taxon>Streptophyta</taxon>
        <taxon>Embryophyta</taxon>
        <taxon>Tracheophyta</taxon>
        <taxon>Spermatophyta</taxon>
        <taxon>Magnoliopsida</taxon>
        <taxon>Liliopsida</taxon>
        <taxon>Poales</taxon>
        <taxon>Poaceae</taxon>
        <taxon>PACMAD clade</taxon>
        <taxon>Panicoideae</taxon>
        <taxon>Panicodae</taxon>
        <taxon>Paniceae</taxon>
        <taxon>Dichantheliinae</taxon>
        <taxon>Dichanthelium</taxon>
    </lineage>
</organism>
<dbReference type="OrthoDB" id="637856at2759"/>
<dbReference type="AlphaFoldDB" id="A0A1E5VVQ3"/>
<evidence type="ECO:0000313" key="3">
    <source>
        <dbReference type="Proteomes" id="UP000095767"/>
    </source>
</evidence>
<dbReference type="SUPFAM" id="SSF50405">
    <property type="entry name" value="Actin-crosslinking proteins"/>
    <property type="match status" value="1"/>
</dbReference>
<dbReference type="PANTHER" id="PTHR31205:SF39">
    <property type="entry name" value="OS08G0164400 PROTEIN"/>
    <property type="match status" value="1"/>
</dbReference>
<dbReference type="EMBL" id="LWDX02028165">
    <property type="protein sequence ID" value="OEL29208.1"/>
    <property type="molecule type" value="Genomic_DNA"/>
</dbReference>
<gene>
    <name evidence="2" type="ORF">BAE44_0009773</name>
</gene>
<evidence type="ECO:0000313" key="2">
    <source>
        <dbReference type="EMBL" id="OEL29208.1"/>
    </source>
</evidence>
<dbReference type="PANTHER" id="PTHR31205">
    <property type="entry name" value="ACTIN CROSS-LINKING PROTEIN (DUF569)"/>
    <property type="match status" value="1"/>
</dbReference>